<dbReference type="PANTHER" id="PTHR12509:SF9">
    <property type="entry name" value="SPERM FLAGELLAR PROTEIN 1 ISOFORM X1"/>
    <property type="match status" value="1"/>
</dbReference>
<dbReference type="InterPro" id="IPR052111">
    <property type="entry name" value="Spermatogenesis_Ciliary_MAP"/>
</dbReference>
<organism evidence="3 4">
    <name type="scientific">Olpidium bornovanus</name>
    <dbReference type="NCBI Taxonomy" id="278681"/>
    <lineage>
        <taxon>Eukaryota</taxon>
        <taxon>Fungi</taxon>
        <taxon>Fungi incertae sedis</taxon>
        <taxon>Olpidiomycota</taxon>
        <taxon>Olpidiomycotina</taxon>
        <taxon>Olpidiomycetes</taxon>
        <taxon>Olpidiales</taxon>
        <taxon>Olpidiaceae</taxon>
        <taxon>Olpidium</taxon>
    </lineage>
</organism>
<gene>
    <name evidence="3" type="ORF">BJ554DRAFT_4341</name>
</gene>
<dbReference type="InterPro" id="IPR036872">
    <property type="entry name" value="CH_dom_sf"/>
</dbReference>
<reference evidence="3 4" key="1">
    <citation type="journal article" name="Sci. Rep.">
        <title>Genome-scale phylogenetic analyses confirm Olpidium as the closest living zoosporic fungus to the non-flagellated, terrestrial fungi.</title>
        <authorList>
            <person name="Chang Y."/>
            <person name="Rochon D."/>
            <person name="Sekimoto S."/>
            <person name="Wang Y."/>
            <person name="Chovatia M."/>
            <person name="Sandor L."/>
            <person name="Salamov A."/>
            <person name="Grigoriev I.V."/>
            <person name="Stajich J.E."/>
            <person name="Spatafora J.W."/>
        </authorList>
    </citation>
    <scope>NUCLEOTIDE SEQUENCE [LARGE SCALE GENOMIC DNA]</scope>
    <source>
        <strain evidence="3">S191</strain>
    </source>
</reference>
<dbReference type="GO" id="GO:0008017">
    <property type="term" value="F:microtubule binding"/>
    <property type="evidence" value="ECO:0007669"/>
    <property type="project" value="TreeGrafter"/>
</dbReference>
<dbReference type="Gene3D" id="1.10.418.10">
    <property type="entry name" value="Calponin-like domain"/>
    <property type="match status" value="1"/>
</dbReference>
<feature type="compositionally biased region" description="Polar residues" evidence="1">
    <location>
        <begin position="105"/>
        <end position="115"/>
    </location>
</feature>
<sequence length="160" mass="17989">MNKVNAAEIIKYFLPKLVDLHNYSPANATAQKVYNWRTLNREFFVAPKRRSGRARRNVWKPKPANTTTSHFAGHADKVFRRLSYSIGEDAGIRRGGPERAAETRTPPSGTRTLSGGYSVVRTDFPDSPVAQNPDRRVHHATQQRPWRRDVAGRVGTAAPL</sequence>
<feature type="compositionally biased region" description="Basic and acidic residues" evidence="1">
    <location>
        <begin position="90"/>
        <end position="102"/>
    </location>
</feature>
<evidence type="ECO:0000259" key="2">
    <source>
        <dbReference type="Pfam" id="PF06294"/>
    </source>
</evidence>
<dbReference type="Proteomes" id="UP000673691">
    <property type="component" value="Unassembled WGS sequence"/>
</dbReference>
<dbReference type="GO" id="GO:0005930">
    <property type="term" value="C:axoneme"/>
    <property type="evidence" value="ECO:0007669"/>
    <property type="project" value="TreeGrafter"/>
</dbReference>
<feature type="domain" description="CH-like" evidence="2">
    <location>
        <begin position="4"/>
        <end position="44"/>
    </location>
</feature>
<dbReference type="AlphaFoldDB" id="A0A8H7ZMV2"/>
<feature type="region of interest" description="Disordered" evidence="1">
    <location>
        <begin position="90"/>
        <end position="160"/>
    </location>
</feature>
<evidence type="ECO:0000313" key="3">
    <source>
        <dbReference type="EMBL" id="KAG5456030.1"/>
    </source>
</evidence>
<dbReference type="EMBL" id="JAEFCI010012394">
    <property type="protein sequence ID" value="KAG5456030.1"/>
    <property type="molecule type" value="Genomic_DNA"/>
</dbReference>
<dbReference type="OrthoDB" id="193300at2759"/>
<dbReference type="PANTHER" id="PTHR12509">
    <property type="entry name" value="SPERMATOGENESIS-ASSOCIATED 4-RELATED"/>
    <property type="match status" value="1"/>
</dbReference>
<dbReference type="Pfam" id="PF06294">
    <property type="entry name" value="CH_2"/>
    <property type="match status" value="1"/>
</dbReference>
<dbReference type="InterPro" id="IPR010441">
    <property type="entry name" value="CH_2"/>
</dbReference>
<comment type="caution">
    <text evidence="3">The sequence shown here is derived from an EMBL/GenBank/DDBJ whole genome shotgun (WGS) entry which is preliminary data.</text>
</comment>
<evidence type="ECO:0000313" key="4">
    <source>
        <dbReference type="Proteomes" id="UP000673691"/>
    </source>
</evidence>
<name>A0A8H7ZMV2_9FUNG</name>
<accession>A0A8H7ZMV2</accession>
<keyword evidence="4" id="KW-1185">Reference proteome</keyword>
<dbReference type="GO" id="GO:0051493">
    <property type="term" value="P:regulation of cytoskeleton organization"/>
    <property type="evidence" value="ECO:0007669"/>
    <property type="project" value="TreeGrafter"/>
</dbReference>
<protein>
    <recommendedName>
        <fullName evidence="2">CH-like domain-containing protein</fullName>
    </recommendedName>
</protein>
<evidence type="ECO:0000256" key="1">
    <source>
        <dbReference type="SAM" id="MobiDB-lite"/>
    </source>
</evidence>
<proteinExistence type="predicted"/>